<dbReference type="KEGG" id="nmv:NITMOv2_1837"/>
<dbReference type="PANTHER" id="PTHR43463:SF1">
    <property type="entry name" value="NICOTINATE-NUCLEOTIDE--DIMETHYLBENZIMIDAZOLE PHOSPHORIBOSYLTRANSFERASE"/>
    <property type="match status" value="1"/>
</dbReference>
<evidence type="ECO:0000256" key="5">
    <source>
        <dbReference type="ARBA" id="ARBA00022573"/>
    </source>
</evidence>
<comment type="pathway">
    <text evidence="1 10">Nucleoside biosynthesis; alpha-ribazole biosynthesis; alpha-ribazole from 5,6-dimethylbenzimidazole: step 1/2.</text>
</comment>
<evidence type="ECO:0000256" key="3">
    <source>
        <dbReference type="ARBA" id="ARBA00011991"/>
    </source>
</evidence>
<dbReference type="Gene3D" id="1.10.1610.10">
    <property type="match status" value="1"/>
</dbReference>
<organism evidence="11 12">
    <name type="scientific">Nitrospira moscoviensis</name>
    <dbReference type="NCBI Taxonomy" id="42253"/>
    <lineage>
        <taxon>Bacteria</taxon>
        <taxon>Pseudomonadati</taxon>
        <taxon>Nitrospirota</taxon>
        <taxon>Nitrospiria</taxon>
        <taxon>Nitrospirales</taxon>
        <taxon>Nitrospiraceae</taxon>
        <taxon>Nitrospira</taxon>
    </lineage>
</organism>
<dbReference type="GO" id="GO:0009236">
    <property type="term" value="P:cobalamin biosynthetic process"/>
    <property type="evidence" value="ECO:0007669"/>
    <property type="project" value="UniProtKB-UniRule"/>
</dbReference>
<keyword evidence="7 10" id="KW-0808">Transferase</keyword>
<dbReference type="AlphaFoldDB" id="A0A0K2GCC8"/>
<reference evidence="11 12" key="1">
    <citation type="journal article" date="2015" name="Proc. Natl. Acad. Sci. U.S.A.">
        <title>Expanded metabolic versatility of ubiquitous nitrite-oxidizing bacteria from the genus Nitrospira.</title>
        <authorList>
            <person name="Koch H."/>
            <person name="Lucker S."/>
            <person name="Albertsen M."/>
            <person name="Kitzinger K."/>
            <person name="Herbold C."/>
            <person name="Spieck E."/>
            <person name="Nielsen P.H."/>
            <person name="Wagner M."/>
            <person name="Daims H."/>
        </authorList>
    </citation>
    <scope>NUCLEOTIDE SEQUENCE [LARGE SCALE GENOMIC DNA]</scope>
    <source>
        <strain evidence="11 12">NSP M-1</strain>
    </source>
</reference>
<evidence type="ECO:0000313" key="12">
    <source>
        <dbReference type="Proteomes" id="UP000069205"/>
    </source>
</evidence>
<dbReference type="GO" id="GO:0008939">
    <property type="term" value="F:nicotinate-nucleotide-dimethylbenzimidazole phosphoribosyltransferase activity"/>
    <property type="evidence" value="ECO:0007669"/>
    <property type="project" value="UniProtKB-UniRule"/>
</dbReference>
<dbReference type="HAMAP" id="MF_00230">
    <property type="entry name" value="CobT"/>
    <property type="match status" value="1"/>
</dbReference>
<dbReference type="NCBIfam" id="TIGR03160">
    <property type="entry name" value="cobT_DBIPRT"/>
    <property type="match status" value="1"/>
</dbReference>
<evidence type="ECO:0000256" key="6">
    <source>
        <dbReference type="ARBA" id="ARBA00022676"/>
    </source>
</evidence>
<dbReference type="EMBL" id="CP011801">
    <property type="protein sequence ID" value="ALA58257.1"/>
    <property type="molecule type" value="Genomic_DNA"/>
</dbReference>
<dbReference type="RefSeq" id="WP_053379450.1">
    <property type="nucleotide sequence ID" value="NZ_CP011801.1"/>
</dbReference>
<dbReference type="CDD" id="cd02439">
    <property type="entry name" value="DMB-PRT_CobT"/>
    <property type="match status" value="1"/>
</dbReference>
<dbReference type="NCBIfam" id="NF000996">
    <property type="entry name" value="PRK00105.1"/>
    <property type="match status" value="1"/>
</dbReference>
<dbReference type="InterPro" id="IPR023195">
    <property type="entry name" value="Nict_dMeBzImd_PRibTrfase_N"/>
</dbReference>
<dbReference type="EC" id="2.4.2.21" evidence="3 10"/>
<dbReference type="OrthoDB" id="9781491at2"/>
<dbReference type="Pfam" id="PF02277">
    <property type="entry name" value="DBI_PRT"/>
    <property type="match status" value="1"/>
</dbReference>
<accession>A0A0K2GCC8</accession>
<feature type="active site" description="Proton acceptor" evidence="10">
    <location>
        <position position="318"/>
    </location>
</feature>
<dbReference type="STRING" id="42253.NITMOv2_1837"/>
<comment type="similarity">
    <text evidence="2 10">Belongs to the CobT family.</text>
</comment>
<evidence type="ECO:0000256" key="1">
    <source>
        <dbReference type="ARBA" id="ARBA00005049"/>
    </source>
</evidence>
<dbReference type="InterPro" id="IPR017846">
    <property type="entry name" value="Nict_dMeBzImd_PRibTrfase_bact"/>
</dbReference>
<keyword evidence="5 10" id="KW-0169">Cobalamin biosynthesis</keyword>
<dbReference type="UniPathway" id="UPA00061">
    <property type="reaction ID" value="UER00516"/>
</dbReference>
<sequence>MISLSETLARIHSPDRGLLTRAQERLDRLTKPQGSLGRLEELAAQYSMITGELKPAAPRGAVFTFAADHGVAMEGVSAYPREVTRQMVLNFLRGGAGVNVLARHAGAEVRVVDIGVAYDFEVAPGLIHKKIMPGTNNFLLGPAMSREQAERAVLVGAELATEAVEGGIGLIGTGDMGIGNTTASSAITAVMTGRPVADVTGRGTGIDEAAHARKVAVIEQALARHRPNRMDAMDVLSKVGGLEIAGLAGLMLGAAAARVPVVLDGFIAGAAALIAVALQPRCREYLIASHRSVERGHQALLDHLHLTPLLDLDLRLGEGTGACLGMSLVVAAVKIMTEMATFGEAGVSERDM</sequence>
<evidence type="ECO:0000256" key="4">
    <source>
        <dbReference type="ARBA" id="ARBA00015486"/>
    </source>
</evidence>
<dbReference type="PATRIC" id="fig|42253.5.peg.1807"/>
<protein>
    <recommendedName>
        <fullName evidence="4 10">Nicotinate-nucleotide--dimethylbenzimidazole phosphoribosyltransferase</fullName>
        <shortName evidence="10">NN:DBI PRT</shortName>
        <ecNumber evidence="3 10">2.4.2.21</ecNumber>
    </recommendedName>
    <alternativeName>
        <fullName evidence="8 10">N(1)-alpha-phosphoribosyltransferase</fullName>
    </alternativeName>
</protein>
<dbReference type="InterPro" id="IPR036087">
    <property type="entry name" value="Nict_dMeBzImd_PRibTrfase_sf"/>
</dbReference>
<evidence type="ECO:0000256" key="8">
    <source>
        <dbReference type="ARBA" id="ARBA00030686"/>
    </source>
</evidence>
<dbReference type="FunFam" id="3.40.50.10210:FF:000001">
    <property type="entry name" value="Nicotinate-nucleotide--dimethylbenzimidazole phosphoribosyltransferase"/>
    <property type="match status" value="1"/>
</dbReference>
<comment type="catalytic activity">
    <reaction evidence="9 10">
        <text>5,6-dimethylbenzimidazole + nicotinate beta-D-ribonucleotide = alpha-ribazole 5'-phosphate + nicotinate + H(+)</text>
        <dbReference type="Rhea" id="RHEA:11196"/>
        <dbReference type="ChEBI" id="CHEBI:15378"/>
        <dbReference type="ChEBI" id="CHEBI:15890"/>
        <dbReference type="ChEBI" id="CHEBI:32544"/>
        <dbReference type="ChEBI" id="CHEBI:57502"/>
        <dbReference type="ChEBI" id="CHEBI:57918"/>
        <dbReference type="EC" id="2.4.2.21"/>
    </reaction>
</comment>
<evidence type="ECO:0000313" key="11">
    <source>
        <dbReference type="EMBL" id="ALA58257.1"/>
    </source>
</evidence>
<keyword evidence="12" id="KW-1185">Reference proteome</keyword>
<comment type="function">
    <text evidence="10">Catalyzes the synthesis of alpha-ribazole-5'-phosphate from nicotinate mononucleotide (NAMN) and 5,6-dimethylbenzimidazole (DMB).</text>
</comment>
<proteinExistence type="inferred from homology"/>
<keyword evidence="6 10" id="KW-0328">Glycosyltransferase</keyword>
<evidence type="ECO:0000256" key="9">
    <source>
        <dbReference type="ARBA" id="ARBA00047340"/>
    </source>
</evidence>
<dbReference type="SUPFAM" id="SSF52733">
    <property type="entry name" value="Nicotinate mononucleotide:5,6-dimethylbenzimidazole phosphoribosyltransferase (CobT)"/>
    <property type="match status" value="1"/>
</dbReference>
<evidence type="ECO:0000256" key="7">
    <source>
        <dbReference type="ARBA" id="ARBA00022679"/>
    </source>
</evidence>
<gene>
    <name evidence="10 11" type="primary">cobT</name>
    <name evidence="11" type="ORF">NITMOv2_1837</name>
</gene>
<dbReference type="InterPro" id="IPR003200">
    <property type="entry name" value="Nict_dMeBzImd_PRibTrfase"/>
</dbReference>
<name>A0A0K2GCC8_NITMO</name>
<dbReference type="Gene3D" id="3.40.50.10210">
    <property type="match status" value="1"/>
</dbReference>
<dbReference type="PANTHER" id="PTHR43463">
    <property type="entry name" value="NICOTINATE-NUCLEOTIDE--DIMETHYLBENZIMIDAZOLE PHOSPHORIBOSYLTRANSFERASE"/>
    <property type="match status" value="1"/>
</dbReference>
<evidence type="ECO:0000256" key="2">
    <source>
        <dbReference type="ARBA" id="ARBA00007110"/>
    </source>
</evidence>
<dbReference type="Proteomes" id="UP000069205">
    <property type="component" value="Chromosome"/>
</dbReference>
<evidence type="ECO:0000256" key="10">
    <source>
        <dbReference type="HAMAP-Rule" id="MF_00230"/>
    </source>
</evidence>